<evidence type="ECO:0000256" key="1">
    <source>
        <dbReference type="ARBA" id="ARBA00023239"/>
    </source>
</evidence>
<feature type="domain" description="RlpA-like protein double-psi beta-barrel" evidence="5">
    <location>
        <begin position="34"/>
        <end position="122"/>
    </location>
</feature>
<dbReference type="GO" id="GO:0008932">
    <property type="term" value="F:lytic endotransglycosylase activity"/>
    <property type="evidence" value="ECO:0007669"/>
    <property type="project" value="UniProtKB-UniRule"/>
</dbReference>
<dbReference type="GO" id="GO:0000270">
    <property type="term" value="P:peptidoglycan metabolic process"/>
    <property type="evidence" value="ECO:0007669"/>
    <property type="project" value="UniProtKB-UniRule"/>
</dbReference>
<comment type="function">
    <text evidence="3">Lytic transglycosylase with a strong preference for naked glycan strands that lack stem peptides.</text>
</comment>
<dbReference type="Pfam" id="PF03330">
    <property type="entry name" value="DPBB_1"/>
    <property type="match status" value="1"/>
</dbReference>
<dbReference type="AlphaFoldDB" id="R7ZXP7"/>
<dbReference type="PANTHER" id="PTHR34183">
    <property type="entry name" value="ENDOLYTIC PEPTIDOGLYCAN TRANSGLYCOSYLASE RLPA"/>
    <property type="match status" value="1"/>
</dbReference>
<keyword evidence="1 3" id="KW-0456">Lyase</keyword>
<name>R7ZXP7_9BACT</name>
<dbReference type="OrthoDB" id="9779128at2"/>
<dbReference type="InterPro" id="IPR036908">
    <property type="entry name" value="RlpA-like_sf"/>
</dbReference>
<dbReference type="NCBIfam" id="TIGR00413">
    <property type="entry name" value="rlpA"/>
    <property type="match status" value="1"/>
</dbReference>
<dbReference type="HAMAP" id="MF_02071">
    <property type="entry name" value="RlpA"/>
    <property type="match status" value="1"/>
</dbReference>
<keyword evidence="6" id="KW-0449">Lipoprotein</keyword>
<dbReference type="CDD" id="cd22268">
    <property type="entry name" value="DPBB_RlpA-like"/>
    <property type="match status" value="1"/>
</dbReference>
<dbReference type="PANTHER" id="PTHR34183:SF1">
    <property type="entry name" value="ENDOLYTIC PEPTIDOGLYCAN TRANSGLYCOSYLASE RLPA"/>
    <property type="match status" value="1"/>
</dbReference>
<dbReference type="Gene3D" id="2.40.40.10">
    <property type="entry name" value="RlpA-like domain"/>
    <property type="match status" value="1"/>
</dbReference>
<dbReference type="GO" id="GO:0071555">
    <property type="term" value="P:cell wall organization"/>
    <property type="evidence" value="ECO:0007669"/>
    <property type="project" value="UniProtKB-KW"/>
</dbReference>
<dbReference type="InterPro" id="IPR012997">
    <property type="entry name" value="RplA"/>
</dbReference>
<accession>R7ZXP7</accession>
<evidence type="ECO:0000256" key="3">
    <source>
        <dbReference type="HAMAP-Rule" id="MF_02071"/>
    </source>
</evidence>
<dbReference type="SUPFAM" id="SSF50685">
    <property type="entry name" value="Barwin-like endoglucanases"/>
    <property type="match status" value="1"/>
</dbReference>
<evidence type="ECO:0000259" key="5">
    <source>
        <dbReference type="Pfam" id="PF03330"/>
    </source>
</evidence>
<dbReference type="STRING" id="1232681.ADIS_0685"/>
<sequence length="168" mass="19229">MRILLILIVIGFSGLSTVKAQSPFTVPDSLLSIQRGEASFYGKRFHKRPTASGEVYDMWDYTAAHKHLPFGTLLKVTNLSNGNQAIVRINDRLPASSKRVIDLSRKVAEQLDMVLDGVTEVDLRVLSHQVIEQLRAYYEGDSRDLRLRLYYEPLFLARNDEVIYKLKF</sequence>
<dbReference type="InterPro" id="IPR034718">
    <property type="entry name" value="RlpA"/>
</dbReference>
<organism evidence="6 7">
    <name type="scientific">Lunatimonas lonarensis</name>
    <dbReference type="NCBI Taxonomy" id="1232681"/>
    <lineage>
        <taxon>Bacteria</taxon>
        <taxon>Pseudomonadati</taxon>
        <taxon>Bacteroidota</taxon>
        <taxon>Cytophagia</taxon>
        <taxon>Cytophagales</taxon>
        <taxon>Cyclobacteriaceae</taxon>
    </lineage>
</organism>
<evidence type="ECO:0000256" key="2">
    <source>
        <dbReference type="ARBA" id="ARBA00023316"/>
    </source>
</evidence>
<dbReference type="Proteomes" id="UP000013909">
    <property type="component" value="Unassembled WGS sequence"/>
</dbReference>
<dbReference type="EMBL" id="AQHR01000022">
    <property type="protein sequence ID" value="EON78788.1"/>
    <property type="molecule type" value="Genomic_DNA"/>
</dbReference>
<protein>
    <recommendedName>
        <fullName evidence="3">Probable endolytic peptidoglycan transglycosylase RlpA</fullName>
        <ecNumber evidence="3">4.2.2.-</ecNumber>
    </recommendedName>
</protein>
<evidence type="ECO:0000313" key="7">
    <source>
        <dbReference type="Proteomes" id="UP000013909"/>
    </source>
</evidence>
<reference evidence="6 7" key="1">
    <citation type="submission" date="2013-02" db="EMBL/GenBank/DDBJ databases">
        <title>A novel strain isolated from Lonar lake, Maharashtra, India.</title>
        <authorList>
            <person name="Singh A."/>
        </authorList>
    </citation>
    <scope>NUCLEOTIDE SEQUENCE [LARGE SCALE GENOMIC DNA]</scope>
    <source>
        <strain evidence="6 7">AK24</strain>
    </source>
</reference>
<comment type="caution">
    <text evidence="6">The sequence shown here is derived from an EMBL/GenBank/DDBJ whole genome shotgun (WGS) entry which is preliminary data.</text>
</comment>
<comment type="similarity">
    <text evidence="3 4">Belongs to the RlpA family.</text>
</comment>
<dbReference type="RefSeq" id="WP_010852833.1">
    <property type="nucleotide sequence ID" value="NZ_AQHR01000022.1"/>
</dbReference>
<evidence type="ECO:0000313" key="6">
    <source>
        <dbReference type="EMBL" id="EON78788.1"/>
    </source>
</evidence>
<dbReference type="EC" id="4.2.2.-" evidence="3"/>
<keyword evidence="7" id="KW-1185">Reference proteome</keyword>
<keyword evidence="2 3" id="KW-0961">Cell wall biogenesis/degradation</keyword>
<gene>
    <name evidence="3" type="primary">rlpA</name>
    <name evidence="6" type="ORF">ADIS_0685</name>
</gene>
<dbReference type="InterPro" id="IPR009009">
    <property type="entry name" value="RlpA-like_DPBB"/>
</dbReference>
<proteinExistence type="inferred from homology"/>
<evidence type="ECO:0000256" key="4">
    <source>
        <dbReference type="RuleBase" id="RU003495"/>
    </source>
</evidence>